<evidence type="ECO:0000313" key="3">
    <source>
        <dbReference type="EMBL" id="KAG1787145.1"/>
    </source>
</evidence>
<sequence length="806" mass="89778">MKGRKSSILDALIPGSDLTTKDILGIRYIKKKGEALLQGASLLQNLQTGLEWRLNGAFSGPVKKLRRRWELGNDETETDLEEIDEDSMMDTDTSWSQQLFNAAAGQKRPNLPVKSSEEKSWERLLRSIYYAMRNIIREASDESSQSDSPNPLPSNVVPEPRYWSSEFATTPIPDATKSHKPDLVLMDFRLKKSQSGKKTWADVLTNIEITKSELVQGKDIPIFLGVATKGYLIMQEQLWRRFIVLFSIANLQLRAHYMDRSGMIISQPVPIGSSAVRFVDILNAITLSDLASLGFDPTVHVCTDLCSTGSHNDLPEGIDPMPEGTKGWVMDNDGEVYWIMDILWKSRGLFSRGTVCYCVQDQHGTEFALKDCWVDAENLDHEVMLLQAVDGIPNVVSLKKYWDVQYAGQSDCTARICEHISKYLLEAPIYSNKSAFFEILLLPLPAHEAMVTQWNVLHSDLSPNNIIIHDGKGYFIDFDHAKFLKNNAAVDSRGTGTVPYISCHLLKLMGDVPRPSMIDHRASDDLESLFYILLEFTTTYEGPNGKVLAEGVHPVNAPRWRKAYLTMDGDGLGTSGLLKKEFLIEKHPHYEPTPYFRACRPILEEWRKAIGDALHNERDLSHEEILEIMQQGLEKILSFPGTPTSLSVAFLPVPSVATSPPTSLPLPARPHHPTFLPPASLPPPPIEAMTQDTGVRPRRSGRKMQMLPPELPSTPSVTRGAISSSASGSMASPFHSSSPPPTSGPMIKETRLRPRRSGQKNKMIPPPLPSLPSVGPNKLPVSGAGSMTEELPSKPRRSKRKTRKQV</sequence>
<feature type="domain" description="Protein kinase" evidence="2">
    <location>
        <begin position="344"/>
        <end position="651"/>
    </location>
</feature>
<feature type="region of interest" description="Disordered" evidence="1">
    <location>
        <begin position="658"/>
        <end position="806"/>
    </location>
</feature>
<dbReference type="EMBL" id="JABBWE010000083">
    <property type="protein sequence ID" value="KAG1787145.1"/>
    <property type="molecule type" value="Genomic_DNA"/>
</dbReference>
<dbReference type="SMART" id="SM00220">
    <property type="entry name" value="S_TKc"/>
    <property type="match status" value="1"/>
</dbReference>
<dbReference type="InterPro" id="IPR000719">
    <property type="entry name" value="Prot_kinase_dom"/>
</dbReference>
<dbReference type="Proteomes" id="UP000719766">
    <property type="component" value="Unassembled WGS sequence"/>
</dbReference>
<evidence type="ECO:0000259" key="2">
    <source>
        <dbReference type="PROSITE" id="PS50011"/>
    </source>
</evidence>
<dbReference type="GO" id="GO:0005524">
    <property type="term" value="F:ATP binding"/>
    <property type="evidence" value="ECO:0007669"/>
    <property type="project" value="InterPro"/>
</dbReference>
<dbReference type="Pfam" id="PF17667">
    <property type="entry name" value="Pkinase_fungal"/>
    <property type="match status" value="2"/>
</dbReference>
<dbReference type="AlphaFoldDB" id="A0A9P7DBD3"/>
<accession>A0A9P7DBD3</accession>
<dbReference type="GO" id="GO:0004672">
    <property type="term" value="F:protein kinase activity"/>
    <property type="evidence" value="ECO:0007669"/>
    <property type="project" value="InterPro"/>
</dbReference>
<dbReference type="OrthoDB" id="2683627at2759"/>
<dbReference type="Gene3D" id="1.10.510.10">
    <property type="entry name" value="Transferase(Phosphotransferase) domain 1"/>
    <property type="match status" value="1"/>
</dbReference>
<evidence type="ECO:0000313" key="4">
    <source>
        <dbReference type="Proteomes" id="UP000719766"/>
    </source>
</evidence>
<feature type="compositionally biased region" description="Low complexity" evidence="1">
    <location>
        <begin position="720"/>
        <end position="737"/>
    </location>
</feature>
<evidence type="ECO:0000256" key="1">
    <source>
        <dbReference type="SAM" id="MobiDB-lite"/>
    </source>
</evidence>
<dbReference type="RefSeq" id="XP_041154518.1">
    <property type="nucleotide sequence ID" value="XM_041307537.1"/>
</dbReference>
<comment type="caution">
    <text evidence="3">The sequence shown here is derived from an EMBL/GenBank/DDBJ whole genome shotgun (WGS) entry which is preliminary data.</text>
</comment>
<reference evidence="3" key="1">
    <citation type="journal article" date="2020" name="New Phytol.">
        <title>Comparative genomics reveals dynamic genome evolution in host specialist ectomycorrhizal fungi.</title>
        <authorList>
            <person name="Lofgren L.A."/>
            <person name="Nguyen N.H."/>
            <person name="Vilgalys R."/>
            <person name="Ruytinx J."/>
            <person name="Liao H.L."/>
            <person name="Branco S."/>
            <person name="Kuo A."/>
            <person name="LaButti K."/>
            <person name="Lipzen A."/>
            <person name="Andreopoulos W."/>
            <person name="Pangilinan J."/>
            <person name="Riley R."/>
            <person name="Hundley H."/>
            <person name="Na H."/>
            <person name="Barry K."/>
            <person name="Grigoriev I.V."/>
            <person name="Stajich J.E."/>
            <person name="Kennedy P.G."/>
        </authorList>
    </citation>
    <scope>NUCLEOTIDE SEQUENCE</scope>
    <source>
        <strain evidence="3">S12</strain>
    </source>
</reference>
<dbReference type="SUPFAM" id="SSF56112">
    <property type="entry name" value="Protein kinase-like (PK-like)"/>
    <property type="match status" value="1"/>
</dbReference>
<feature type="compositionally biased region" description="Basic residues" evidence="1">
    <location>
        <begin position="794"/>
        <end position="806"/>
    </location>
</feature>
<gene>
    <name evidence="3" type="ORF">HD556DRAFT_1449074</name>
</gene>
<organism evidence="3 4">
    <name type="scientific">Suillus plorans</name>
    <dbReference type="NCBI Taxonomy" id="116603"/>
    <lineage>
        <taxon>Eukaryota</taxon>
        <taxon>Fungi</taxon>
        <taxon>Dikarya</taxon>
        <taxon>Basidiomycota</taxon>
        <taxon>Agaricomycotina</taxon>
        <taxon>Agaricomycetes</taxon>
        <taxon>Agaricomycetidae</taxon>
        <taxon>Boletales</taxon>
        <taxon>Suillineae</taxon>
        <taxon>Suillaceae</taxon>
        <taxon>Suillus</taxon>
    </lineage>
</organism>
<dbReference type="InterPro" id="IPR040976">
    <property type="entry name" value="Pkinase_fungal"/>
</dbReference>
<feature type="compositionally biased region" description="Pro residues" evidence="1">
    <location>
        <begin position="675"/>
        <end position="686"/>
    </location>
</feature>
<keyword evidence="4" id="KW-1185">Reference proteome</keyword>
<dbReference type="PANTHER" id="PTHR38248:SF2">
    <property type="entry name" value="FUNK1 11"/>
    <property type="match status" value="1"/>
</dbReference>
<dbReference type="InterPro" id="IPR011009">
    <property type="entry name" value="Kinase-like_dom_sf"/>
</dbReference>
<dbReference type="PANTHER" id="PTHR38248">
    <property type="entry name" value="FUNK1 6"/>
    <property type="match status" value="1"/>
</dbReference>
<protein>
    <recommendedName>
        <fullName evidence="2">Protein kinase domain-containing protein</fullName>
    </recommendedName>
</protein>
<name>A0A9P7DBD3_9AGAM</name>
<dbReference type="PROSITE" id="PS50011">
    <property type="entry name" value="PROTEIN_KINASE_DOM"/>
    <property type="match status" value="1"/>
</dbReference>
<proteinExistence type="predicted"/>
<dbReference type="GeneID" id="64601301"/>